<evidence type="ECO:0000256" key="2">
    <source>
        <dbReference type="SAM" id="SignalP"/>
    </source>
</evidence>
<evidence type="ECO:0000259" key="3">
    <source>
        <dbReference type="Pfam" id="PF05617"/>
    </source>
</evidence>
<comment type="caution">
    <text evidence="4">The sequence shown here is derived from an EMBL/GenBank/DDBJ whole genome shotgun (WGS) entry which is preliminary data.</text>
</comment>
<dbReference type="AlphaFoldDB" id="A0A7G2RM37"/>
<feature type="signal peptide" evidence="2">
    <location>
        <begin position="1"/>
        <end position="26"/>
    </location>
</feature>
<keyword evidence="1 2" id="KW-0732">Signal</keyword>
<keyword evidence="5" id="KW-1185">Reference proteome</keyword>
<reference evidence="4 5" key="1">
    <citation type="journal article" date="2014" name="Nature">
        <title>The genome of the recently domesticated crop plant sugar beet (Beta vulgaris).</title>
        <authorList>
            <person name="Dohm J.C."/>
            <person name="Minoche A.E."/>
            <person name="Holtgrawe D."/>
            <person name="Capella-Gutierrez S."/>
            <person name="Zakrzewski F."/>
            <person name="Tafer H."/>
            <person name="Rupp O."/>
            <person name="Sorensen T.R."/>
            <person name="Stracke R."/>
            <person name="Reinhardt R."/>
            <person name="Goesmann A."/>
            <person name="Kraft T."/>
            <person name="Schulz B."/>
            <person name="Stadler P.F."/>
            <person name="Schmidt T."/>
            <person name="Gabaldon T."/>
            <person name="Lehrach H."/>
            <person name="Weisshaar B."/>
            <person name="Himmelbauer H."/>
        </authorList>
    </citation>
    <scope>NUCLEOTIDE SEQUENCE [LARGE SCALE GENOMIC DNA]</scope>
    <source>
        <tissue evidence="4">Taproot</tissue>
    </source>
</reference>
<evidence type="ECO:0000256" key="1">
    <source>
        <dbReference type="ARBA" id="ARBA00022729"/>
    </source>
</evidence>
<dbReference type="EMBL" id="KQ090362">
    <property type="protein sequence ID" value="KMS96707.1"/>
    <property type="molecule type" value="Genomic_DNA"/>
</dbReference>
<feature type="domain" description="Prolamin-like" evidence="3">
    <location>
        <begin position="60"/>
        <end position="128"/>
    </location>
</feature>
<protein>
    <recommendedName>
        <fullName evidence="3">Prolamin-like domain-containing protein</fullName>
    </recommendedName>
</protein>
<evidence type="ECO:0000313" key="5">
    <source>
        <dbReference type="Proteomes" id="UP000035740"/>
    </source>
</evidence>
<evidence type="ECO:0000313" key="4">
    <source>
        <dbReference type="EMBL" id="KMS96707.1"/>
    </source>
</evidence>
<sequence>MAARSMALLFLAITLAIIVISRPSVASVIEFDLAPENSLAPDSDIIYSPSPSSNPASLACASKITLDCAVEIVSNDFFPIHFEARCCRQLIRMGKKCNDLIVDDMCAEIDKDRYFGMHKRSDHLWNKCLEVLEKYY</sequence>
<dbReference type="PANTHER" id="PTHR31951">
    <property type="entry name" value="BIFUNCTIONAL INHIBITOR/LIPID-TRANSFER PROTEIN/SEED STORAGE 2S ALBUMIN SUPERFAMILY PROTEIN-RELATED"/>
    <property type="match status" value="1"/>
</dbReference>
<name>A0A7G2RM37_BETVV</name>
<dbReference type="Proteomes" id="UP000035740">
    <property type="component" value="Unassembled WGS sequence"/>
</dbReference>
<proteinExistence type="predicted"/>
<dbReference type="InterPro" id="IPR008502">
    <property type="entry name" value="Prolamin-like"/>
</dbReference>
<dbReference type="OMA" id="EARCCRQ"/>
<dbReference type="Pfam" id="PF05617">
    <property type="entry name" value="Prolamin_like"/>
    <property type="match status" value="1"/>
</dbReference>
<gene>
    <name evidence="4" type="ORF">BVRB_8g200130</name>
</gene>
<dbReference type="Gramene" id="KMS96707">
    <property type="protein sequence ID" value="KMS96707"/>
    <property type="gene ID" value="BVRB_8g200130"/>
</dbReference>
<organism evidence="4 5">
    <name type="scientific">Beta vulgaris subsp. vulgaris</name>
    <name type="common">Beet</name>
    <dbReference type="NCBI Taxonomy" id="3555"/>
    <lineage>
        <taxon>Eukaryota</taxon>
        <taxon>Viridiplantae</taxon>
        <taxon>Streptophyta</taxon>
        <taxon>Embryophyta</taxon>
        <taxon>Tracheophyta</taxon>
        <taxon>Spermatophyta</taxon>
        <taxon>Magnoliopsida</taxon>
        <taxon>eudicotyledons</taxon>
        <taxon>Gunneridae</taxon>
        <taxon>Pentapetalae</taxon>
        <taxon>Caryophyllales</taxon>
        <taxon>Chenopodiaceae</taxon>
        <taxon>Betoideae</taxon>
        <taxon>Beta</taxon>
    </lineage>
</organism>
<accession>A0A7G2RM37</accession>
<feature type="chain" id="PRO_5028873067" description="Prolamin-like domain-containing protein" evidence="2">
    <location>
        <begin position="27"/>
        <end position="136"/>
    </location>
</feature>
<dbReference type="PANTHER" id="PTHR31951:SF22">
    <property type="entry name" value="ECA1 GAMETOGENESIS RELATED FAMILY"/>
    <property type="match status" value="1"/>
</dbReference>